<evidence type="ECO:0000313" key="2">
    <source>
        <dbReference type="EMBL" id="CAB4185147.1"/>
    </source>
</evidence>
<organism evidence="1">
    <name type="scientific">uncultured Caudovirales phage</name>
    <dbReference type="NCBI Taxonomy" id="2100421"/>
    <lineage>
        <taxon>Viruses</taxon>
        <taxon>Duplodnaviria</taxon>
        <taxon>Heunggongvirae</taxon>
        <taxon>Uroviricota</taxon>
        <taxon>Caudoviricetes</taxon>
        <taxon>Peduoviridae</taxon>
        <taxon>Maltschvirus</taxon>
        <taxon>Maltschvirus maltsch</taxon>
    </lineage>
</organism>
<protein>
    <submittedName>
        <fullName evidence="1">Uncharacterized protein</fullName>
    </submittedName>
</protein>
<evidence type="ECO:0000313" key="3">
    <source>
        <dbReference type="EMBL" id="CAB4189385.1"/>
    </source>
</evidence>
<dbReference type="EMBL" id="LR797444">
    <property type="protein sequence ID" value="CAB4217320.1"/>
    <property type="molecule type" value="Genomic_DNA"/>
</dbReference>
<accession>A0A6J5QC00</accession>
<dbReference type="EMBL" id="LR797136">
    <property type="protein sequence ID" value="CAB4189385.1"/>
    <property type="molecule type" value="Genomic_DNA"/>
</dbReference>
<evidence type="ECO:0000313" key="4">
    <source>
        <dbReference type="EMBL" id="CAB4217320.1"/>
    </source>
</evidence>
<dbReference type="EMBL" id="LR796972">
    <property type="protein sequence ID" value="CAB4179051.1"/>
    <property type="molecule type" value="Genomic_DNA"/>
</dbReference>
<dbReference type="EMBL" id="LR798420">
    <property type="protein sequence ID" value="CAB5230507.1"/>
    <property type="molecule type" value="Genomic_DNA"/>
</dbReference>
<evidence type="ECO:0000313" key="1">
    <source>
        <dbReference type="EMBL" id="CAB4179051.1"/>
    </source>
</evidence>
<sequence>MGIRVDISGAFTSAQISQLVKKSTLAYGQFVRTELSNQKPGRPARGAFVYKSIKQRRFVYANIQNGNIRVPYIRGQGSKLRASQTLNNSYRVNLDGDRAVLTSSADYAAFVVGDMQAPIHAGRWQTAQTAAEIVGDRDLPTIVEQIFNKELGA</sequence>
<dbReference type="EMBL" id="LR797077">
    <property type="protein sequence ID" value="CAB4185147.1"/>
    <property type="molecule type" value="Genomic_DNA"/>
</dbReference>
<evidence type="ECO:0000313" key="5">
    <source>
        <dbReference type="EMBL" id="CAB4220465.1"/>
    </source>
</evidence>
<gene>
    <name evidence="1" type="ORF">UFOVP1029_27</name>
    <name evidence="2" type="ORF">UFOVP1129_27</name>
    <name evidence="3" type="ORF">UFOVP1188_27</name>
    <name evidence="4" type="ORF">UFOVP1490_20</name>
    <name evidence="6" type="ORF">UFOVP1576_27</name>
    <name evidence="5" type="ORF">UFOVP1633_27</name>
</gene>
<proteinExistence type="predicted"/>
<name>A0A6J5QC00_9CAUD</name>
<dbReference type="EMBL" id="LR797495">
    <property type="protein sequence ID" value="CAB4220465.1"/>
    <property type="molecule type" value="Genomic_DNA"/>
</dbReference>
<evidence type="ECO:0000313" key="6">
    <source>
        <dbReference type="EMBL" id="CAB5230507.1"/>
    </source>
</evidence>
<reference evidence="1" key="1">
    <citation type="submission" date="2020-05" db="EMBL/GenBank/DDBJ databases">
        <authorList>
            <person name="Chiriac C."/>
            <person name="Salcher M."/>
            <person name="Ghai R."/>
            <person name="Kavagutti S V."/>
        </authorList>
    </citation>
    <scope>NUCLEOTIDE SEQUENCE</scope>
</reference>